<evidence type="ECO:0000313" key="4">
    <source>
        <dbReference type="Proteomes" id="UP000007797"/>
    </source>
</evidence>
<dbReference type="KEGG" id="dfa:DFA_06478"/>
<feature type="domain" description="PH" evidence="2">
    <location>
        <begin position="58"/>
        <end position="180"/>
    </location>
</feature>
<dbReference type="OMA" id="GTPIDWG"/>
<protein>
    <submittedName>
        <fullName evidence="3">Pleckstrin domain-containing protein</fullName>
    </submittedName>
</protein>
<evidence type="ECO:0000256" key="1">
    <source>
        <dbReference type="SAM" id="MobiDB-lite"/>
    </source>
</evidence>
<dbReference type="PANTHER" id="PTHR14392">
    <property type="entry name" value="NIBAN FAMILY MEMBER"/>
    <property type="match status" value="1"/>
</dbReference>
<dbReference type="AlphaFoldDB" id="F4PJ42"/>
<dbReference type="GeneID" id="14876341"/>
<dbReference type="Pfam" id="PF26089">
    <property type="entry name" value="PH_Niban2"/>
    <property type="match status" value="1"/>
</dbReference>
<accession>F4PJ42</accession>
<name>F4PJ42_CACFS</name>
<dbReference type="InterPro" id="IPR001849">
    <property type="entry name" value="PH_domain"/>
</dbReference>
<dbReference type="SMART" id="SM00233">
    <property type="entry name" value="PH"/>
    <property type="match status" value="1"/>
</dbReference>
<dbReference type="Proteomes" id="UP000007797">
    <property type="component" value="Unassembled WGS sequence"/>
</dbReference>
<dbReference type="Gene3D" id="2.30.29.30">
    <property type="entry name" value="Pleckstrin-homology domain (PH domain)/Phosphotyrosine-binding domain (PTB)"/>
    <property type="match status" value="1"/>
</dbReference>
<dbReference type="OrthoDB" id="9010513at2759"/>
<dbReference type="RefSeq" id="XP_004362179.1">
    <property type="nucleotide sequence ID" value="XM_004362122.1"/>
</dbReference>
<proteinExistence type="predicted"/>
<dbReference type="InterPro" id="IPR011993">
    <property type="entry name" value="PH-like_dom_sf"/>
</dbReference>
<dbReference type="EMBL" id="GL883007">
    <property type="protein sequence ID" value="EGG24328.1"/>
    <property type="molecule type" value="Genomic_DNA"/>
</dbReference>
<keyword evidence="4" id="KW-1185">Reference proteome</keyword>
<reference evidence="4" key="1">
    <citation type="journal article" date="2011" name="Genome Res.">
        <title>Phylogeny-wide analysis of social amoeba genomes highlights ancient origins for complex intercellular communication.</title>
        <authorList>
            <person name="Heidel A.J."/>
            <person name="Lawal H.M."/>
            <person name="Felder M."/>
            <person name="Schilde C."/>
            <person name="Helps N.R."/>
            <person name="Tunggal B."/>
            <person name="Rivero F."/>
            <person name="John U."/>
            <person name="Schleicher M."/>
            <person name="Eichinger L."/>
            <person name="Platzer M."/>
            <person name="Noegel A.A."/>
            <person name="Schaap P."/>
            <person name="Gloeckner G."/>
        </authorList>
    </citation>
    <scope>NUCLEOTIDE SEQUENCE [LARGE SCALE GENOMIC DNA]</scope>
    <source>
        <strain evidence="4">SH3</strain>
    </source>
</reference>
<sequence>MDGQLKQELVDLTKAVLATFTKEYTKAYTIELVKKASKDSQKEPKPWQLEKRKDKDTSDRFTGHLTKEGVVRKSWKKRYFIVKHDYSVEYYENEAKLIKPKGVMNLAGYRVETDPNRGIMQRLKVLAEKMKIDLSAIPKPKEYPPLTIELYHSYRRIYYLTADSQKEFDDWVEIFQGCCRNAWGFKNRDKVHVAAFGVAVRNTRWSLGRWGWWGWGGSETQVLCDIIADEVEYDILGRALCGLPNVPYFIRNFMRNKLMTLIDGIISSAVSPAWIAMDKTVGEVRPQAEPKIKDQIEPIAKLQHEMLVKMKDSVMGVLEPALREHVTPHLAKIVGKEVQDPIEGGFGKALTIWDDKVSEYKGEGNDKSFAELRRYPHYYWPMEPAQKHIWGMYDFLTTLYNVFPDFWASTITYHIRGKIVTISDNACYTFEKDVKENGASLDLAASKTRTQEKLFHDANIQQRRQIHYVVRSVIKPTLMKIVNPLVKPILSTLQAVIPQSMTDFFDMDDMFNQIVDGVLADATDAAMGVEHIHVNQQQE</sequence>
<evidence type="ECO:0000259" key="2">
    <source>
        <dbReference type="PROSITE" id="PS50003"/>
    </source>
</evidence>
<dbReference type="PANTHER" id="PTHR14392:SF8">
    <property type="entry name" value="PH DOMAIN-CONTAINING PROTEIN DDB_G0267786"/>
    <property type="match status" value="1"/>
</dbReference>
<organism evidence="3 4">
    <name type="scientific">Cavenderia fasciculata</name>
    <name type="common">Slime mold</name>
    <name type="synonym">Dictyostelium fasciculatum</name>
    <dbReference type="NCBI Taxonomy" id="261658"/>
    <lineage>
        <taxon>Eukaryota</taxon>
        <taxon>Amoebozoa</taxon>
        <taxon>Evosea</taxon>
        <taxon>Eumycetozoa</taxon>
        <taxon>Dictyostelia</taxon>
        <taxon>Acytosteliales</taxon>
        <taxon>Cavenderiaceae</taxon>
        <taxon>Cavenderia</taxon>
    </lineage>
</organism>
<feature type="region of interest" description="Disordered" evidence="1">
    <location>
        <begin position="41"/>
        <end position="61"/>
    </location>
</feature>
<evidence type="ECO:0000313" key="3">
    <source>
        <dbReference type="EMBL" id="EGG24328.1"/>
    </source>
</evidence>
<dbReference type="InterPro" id="IPR026088">
    <property type="entry name" value="Niban-like"/>
</dbReference>
<dbReference type="SUPFAM" id="SSF50729">
    <property type="entry name" value="PH domain-like"/>
    <property type="match status" value="1"/>
</dbReference>
<dbReference type="PROSITE" id="PS50003">
    <property type="entry name" value="PH_DOMAIN"/>
    <property type="match status" value="1"/>
</dbReference>
<gene>
    <name evidence="3" type="ORF">DFA_06478</name>
</gene>